<reference evidence="1 2" key="1">
    <citation type="submission" date="2012-06" db="EMBL/GenBank/DDBJ databases">
        <authorList>
            <person name="Smith M.C.M."/>
            <person name="Hendrix R."/>
            <person name="Hatfull G.F."/>
        </authorList>
    </citation>
    <scope>NUCLEOTIDE SEQUENCE [LARGE SCALE GENOMIC DNA]</scope>
</reference>
<dbReference type="EMBL" id="JX182370">
    <property type="protein sequence ID" value="AFU62104.1"/>
    <property type="molecule type" value="Genomic_DNA"/>
</dbReference>
<keyword evidence="2" id="KW-1185">Reference proteome</keyword>
<evidence type="ECO:0000313" key="2">
    <source>
        <dbReference type="Proteomes" id="UP000008041"/>
    </source>
</evidence>
<protein>
    <submittedName>
        <fullName evidence="1">Uncharacterized protein</fullName>
    </submittedName>
</protein>
<dbReference type="KEGG" id="vg:13996958"/>
<name>K4IBB5_9CAUD</name>
<dbReference type="RefSeq" id="YP_006990165.1">
    <property type="nucleotide sequence ID" value="NC_019414.1"/>
</dbReference>
<evidence type="ECO:0000313" key="1">
    <source>
        <dbReference type="EMBL" id="AFU62104.1"/>
    </source>
</evidence>
<proteinExistence type="predicted"/>
<dbReference type="GeneID" id="13996958"/>
<gene>
    <name evidence="1" type="ORF">R4_51</name>
</gene>
<sequence length="82" mass="8827">MATTERDQAAVSPSDCELGSLVMDIATDRVGVVMGHYGGDRVQVRPIKGGAEWDAFRVRPLTAREELSARNAARNAATRQGL</sequence>
<accession>K4IBB5</accession>
<dbReference type="Proteomes" id="UP000008041">
    <property type="component" value="Segment"/>
</dbReference>
<organism evidence="1 2">
    <name type="scientific">Streptomyces phage R4</name>
    <dbReference type="NCBI Taxonomy" id="10732"/>
    <lineage>
        <taxon>Viruses</taxon>
        <taxon>Duplodnaviria</taxon>
        <taxon>Heunggongvirae</taxon>
        <taxon>Uroviricota</taxon>
        <taxon>Caudoviricetes</taxon>
        <taxon>Arquatrovirinae</taxon>
        <taxon>Arequatrovirus</taxon>
        <taxon>Arequatrovirus R4</taxon>
    </lineage>
</organism>